<feature type="region of interest" description="Disordered" evidence="1">
    <location>
        <begin position="104"/>
        <end position="134"/>
    </location>
</feature>
<reference evidence="2 3" key="1">
    <citation type="submission" date="2014-04" db="EMBL/GenBank/DDBJ databases">
        <authorList>
            <consortium name="DOE Joint Genome Institute"/>
            <person name="Kuo A."/>
            <person name="Gay G."/>
            <person name="Dore J."/>
            <person name="Kohler A."/>
            <person name="Nagy L.G."/>
            <person name="Floudas D."/>
            <person name="Copeland A."/>
            <person name="Barry K.W."/>
            <person name="Cichocki N."/>
            <person name="Veneault-Fourrey C."/>
            <person name="LaButti K."/>
            <person name="Lindquist E.A."/>
            <person name="Lipzen A."/>
            <person name="Lundell T."/>
            <person name="Morin E."/>
            <person name="Murat C."/>
            <person name="Sun H."/>
            <person name="Tunlid A."/>
            <person name="Henrissat B."/>
            <person name="Grigoriev I.V."/>
            <person name="Hibbett D.S."/>
            <person name="Martin F."/>
            <person name="Nordberg H.P."/>
            <person name="Cantor M.N."/>
            <person name="Hua S.X."/>
        </authorList>
    </citation>
    <scope>NUCLEOTIDE SEQUENCE [LARGE SCALE GENOMIC DNA]</scope>
    <source>
        <strain evidence="3">h7</strain>
    </source>
</reference>
<feature type="region of interest" description="Disordered" evidence="1">
    <location>
        <begin position="178"/>
        <end position="228"/>
    </location>
</feature>
<reference evidence="3" key="2">
    <citation type="submission" date="2015-01" db="EMBL/GenBank/DDBJ databases">
        <title>Evolutionary Origins and Diversification of the Mycorrhizal Mutualists.</title>
        <authorList>
            <consortium name="DOE Joint Genome Institute"/>
            <consortium name="Mycorrhizal Genomics Consortium"/>
            <person name="Kohler A."/>
            <person name="Kuo A."/>
            <person name="Nagy L.G."/>
            <person name="Floudas D."/>
            <person name="Copeland A."/>
            <person name="Barry K.W."/>
            <person name="Cichocki N."/>
            <person name="Veneault-Fourrey C."/>
            <person name="LaButti K."/>
            <person name="Lindquist E.A."/>
            <person name="Lipzen A."/>
            <person name="Lundell T."/>
            <person name="Morin E."/>
            <person name="Murat C."/>
            <person name="Riley R."/>
            <person name="Ohm R."/>
            <person name="Sun H."/>
            <person name="Tunlid A."/>
            <person name="Henrissat B."/>
            <person name="Grigoriev I.V."/>
            <person name="Hibbett D.S."/>
            <person name="Martin F."/>
        </authorList>
    </citation>
    <scope>NUCLEOTIDE SEQUENCE [LARGE SCALE GENOMIC DNA]</scope>
    <source>
        <strain evidence="3">h7</strain>
    </source>
</reference>
<feature type="compositionally biased region" description="Basic and acidic residues" evidence="1">
    <location>
        <begin position="218"/>
        <end position="228"/>
    </location>
</feature>
<dbReference type="AlphaFoldDB" id="A0A0C3CBD5"/>
<dbReference type="Proteomes" id="UP000053424">
    <property type="component" value="Unassembled WGS sequence"/>
</dbReference>
<evidence type="ECO:0000313" key="2">
    <source>
        <dbReference type="EMBL" id="KIM40936.1"/>
    </source>
</evidence>
<dbReference type="EMBL" id="KN831781">
    <property type="protein sequence ID" value="KIM40936.1"/>
    <property type="molecule type" value="Genomic_DNA"/>
</dbReference>
<organism evidence="2 3">
    <name type="scientific">Hebeloma cylindrosporum</name>
    <dbReference type="NCBI Taxonomy" id="76867"/>
    <lineage>
        <taxon>Eukaryota</taxon>
        <taxon>Fungi</taxon>
        <taxon>Dikarya</taxon>
        <taxon>Basidiomycota</taxon>
        <taxon>Agaricomycotina</taxon>
        <taxon>Agaricomycetes</taxon>
        <taxon>Agaricomycetidae</taxon>
        <taxon>Agaricales</taxon>
        <taxon>Agaricineae</taxon>
        <taxon>Hymenogastraceae</taxon>
        <taxon>Hebeloma</taxon>
    </lineage>
</organism>
<protein>
    <submittedName>
        <fullName evidence="2">Uncharacterized protein</fullName>
    </submittedName>
</protein>
<name>A0A0C3CBD5_HEBCY</name>
<accession>A0A0C3CBD5</accession>
<feature type="compositionally biased region" description="Basic and acidic residues" evidence="1">
    <location>
        <begin position="192"/>
        <end position="202"/>
    </location>
</feature>
<sequence length="228" mass="25187">MQKYSPVYVVVTTTNQFRLYDVRSARSGITHCKHGQTSLELHTGGVIDVNAESEKVICDFDDYKPIPVEAAKPAAKKVPGTATGSLKAALKNPTLRASSPLKAALKKSGHGVPRTSIKRETVPTTSNERRTTNRATSRLLNDERMFAYEAIRVPSKAWLEEQQENLEAAAKRQANLTSVRPTVHEIPASSNRDVEARKRDMEGPSAFSPTQDLPDFFRTVDDQAPGRE</sequence>
<dbReference type="HOGENOM" id="CLU_1214891_0_0_1"/>
<gene>
    <name evidence="2" type="ORF">M413DRAFT_28048</name>
</gene>
<evidence type="ECO:0000313" key="3">
    <source>
        <dbReference type="Proteomes" id="UP000053424"/>
    </source>
</evidence>
<proteinExistence type="predicted"/>
<feature type="compositionally biased region" description="Basic and acidic residues" evidence="1">
    <location>
        <begin position="117"/>
        <end position="131"/>
    </location>
</feature>
<keyword evidence="3" id="KW-1185">Reference proteome</keyword>
<evidence type="ECO:0000256" key="1">
    <source>
        <dbReference type="SAM" id="MobiDB-lite"/>
    </source>
</evidence>